<evidence type="ECO:0000313" key="2">
    <source>
        <dbReference type="Proteomes" id="UP000320523"/>
    </source>
</evidence>
<gene>
    <name evidence="1" type="ORF">EWV75_09210</name>
</gene>
<dbReference type="AlphaFoldDB" id="A0A552JNN7"/>
<accession>A0A552JNN7</accession>
<organism evidence="1 2">
    <name type="scientific">Microcystis wesenbergii Mw_QC_S_20081001_S30D</name>
    <dbReference type="NCBI Taxonomy" id="2486245"/>
    <lineage>
        <taxon>Bacteria</taxon>
        <taxon>Bacillati</taxon>
        <taxon>Cyanobacteriota</taxon>
        <taxon>Cyanophyceae</taxon>
        <taxon>Oscillatoriophycideae</taxon>
        <taxon>Chroococcales</taxon>
        <taxon>Microcystaceae</taxon>
        <taxon>Microcystis</taxon>
    </lineage>
</organism>
<evidence type="ECO:0000313" key="1">
    <source>
        <dbReference type="EMBL" id="TRU97387.1"/>
    </source>
</evidence>
<comment type="caution">
    <text evidence="1">The sequence shown here is derived from an EMBL/GenBank/DDBJ whole genome shotgun (WGS) entry which is preliminary data.</text>
</comment>
<reference evidence="1 2" key="1">
    <citation type="submission" date="2019-01" db="EMBL/GenBank/DDBJ databases">
        <title>Coherence of Microcystis species and biogeography revealed through population genomics.</title>
        <authorList>
            <person name="Perez-Carrascal O.M."/>
            <person name="Terrat Y."/>
            <person name="Giani A."/>
            <person name="Fortin N."/>
            <person name="Tromas N."/>
            <person name="Shapiro B.J."/>
        </authorList>
    </citation>
    <scope>NUCLEOTIDE SEQUENCE [LARGE SCALE GENOMIC DNA]</scope>
    <source>
        <strain evidence="1">Mw_QC_S_20081001_S30D</strain>
    </source>
</reference>
<name>A0A552JNN7_9CHRO</name>
<protein>
    <submittedName>
        <fullName evidence="1">Uncharacterized protein</fullName>
    </submittedName>
</protein>
<sequence>MFSFSPYKACFIGKKRVNRHLHNDYLWSGKHKRNYNILYRTGQKIFSINFRIYDKREGKTKNDDLREMVKEVMEWG</sequence>
<dbReference type="EMBL" id="SFAT01000097">
    <property type="protein sequence ID" value="TRU97387.1"/>
    <property type="molecule type" value="Genomic_DNA"/>
</dbReference>
<dbReference type="Proteomes" id="UP000320523">
    <property type="component" value="Unassembled WGS sequence"/>
</dbReference>
<proteinExistence type="predicted"/>